<evidence type="ECO:0000313" key="2">
    <source>
        <dbReference type="EMBL" id="SDQ78819.1"/>
    </source>
</evidence>
<dbReference type="Pfam" id="PF14534">
    <property type="entry name" value="DUF4440"/>
    <property type="match status" value="1"/>
</dbReference>
<feature type="domain" description="DUF4440" evidence="1">
    <location>
        <begin position="10"/>
        <end position="118"/>
    </location>
</feature>
<evidence type="ECO:0000313" key="3">
    <source>
        <dbReference type="Proteomes" id="UP000199570"/>
    </source>
</evidence>
<protein>
    <submittedName>
        <fullName evidence="2">Ketosteroid isomerase homolog</fullName>
    </submittedName>
</protein>
<dbReference type="OrthoDB" id="5146008at2"/>
<gene>
    <name evidence="2" type="ORF">SAMN04490195_1845</name>
</gene>
<accession>A0A1H1DRC5</accession>
<dbReference type="EMBL" id="FNKJ01000003">
    <property type="protein sequence ID" value="SDQ78819.1"/>
    <property type="molecule type" value="Genomic_DNA"/>
</dbReference>
<reference evidence="3" key="1">
    <citation type="submission" date="2016-10" db="EMBL/GenBank/DDBJ databases">
        <authorList>
            <person name="Varghese N."/>
            <person name="Submissions S."/>
        </authorList>
    </citation>
    <scope>NUCLEOTIDE SEQUENCE [LARGE SCALE GENOMIC DNA]</scope>
    <source>
        <strain evidence="3">BS3775</strain>
    </source>
</reference>
<dbReference type="Gene3D" id="3.10.450.50">
    <property type="match status" value="1"/>
</dbReference>
<name>A0A1H1DRC5_9PSED</name>
<dbReference type="SUPFAM" id="SSF54427">
    <property type="entry name" value="NTF2-like"/>
    <property type="match status" value="1"/>
</dbReference>
<proteinExistence type="predicted"/>
<dbReference type="GO" id="GO:0016853">
    <property type="term" value="F:isomerase activity"/>
    <property type="evidence" value="ECO:0007669"/>
    <property type="project" value="UniProtKB-KW"/>
</dbReference>
<dbReference type="RefSeq" id="WP_090320360.1">
    <property type="nucleotide sequence ID" value="NZ_FNKJ01000003.1"/>
</dbReference>
<keyword evidence="3" id="KW-1185">Reference proteome</keyword>
<dbReference type="Proteomes" id="UP000199570">
    <property type="component" value="Unassembled WGS sequence"/>
</dbReference>
<keyword evidence="2" id="KW-0413">Isomerase</keyword>
<dbReference type="AlphaFoldDB" id="A0A1H1DRC5"/>
<dbReference type="InterPro" id="IPR027843">
    <property type="entry name" value="DUF4440"/>
</dbReference>
<sequence length="128" mass="14454">MSTATVRNQLLALEQERRRALVEEDFPRVAELFADDLVYVHTTGLVQGKADYLEYAKSAVQYLDIERGELLIRFYGEHLAVMTGTQCNTLRKRGGDQSMRGDGFATQVWTLGDKGWQISSFHGTRAPN</sequence>
<organism evidence="2 3">
    <name type="scientific">Pseudomonas moorei</name>
    <dbReference type="NCBI Taxonomy" id="395599"/>
    <lineage>
        <taxon>Bacteria</taxon>
        <taxon>Pseudomonadati</taxon>
        <taxon>Pseudomonadota</taxon>
        <taxon>Gammaproteobacteria</taxon>
        <taxon>Pseudomonadales</taxon>
        <taxon>Pseudomonadaceae</taxon>
        <taxon>Pseudomonas</taxon>
    </lineage>
</organism>
<evidence type="ECO:0000259" key="1">
    <source>
        <dbReference type="Pfam" id="PF14534"/>
    </source>
</evidence>
<dbReference type="InterPro" id="IPR032710">
    <property type="entry name" value="NTF2-like_dom_sf"/>
</dbReference>